<evidence type="ECO:0000256" key="2">
    <source>
        <dbReference type="SAM" id="Phobius"/>
    </source>
</evidence>
<accession>A0A8S1LVD5</accession>
<keyword evidence="2" id="KW-1133">Transmembrane helix</keyword>
<name>A0A8S1LVD5_9CILI</name>
<proteinExistence type="predicted"/>
<dbReference type="Proteomes" id="UP000692954">
    <property type="component" value="Unassembled WGS sequence"/>
</dbReference>
<feature type="transmembrane region" description="Helical" evidence="2">
    <location>
        <begin position="2442"/>
        <end position="2463"/>
    </location>
</feature>
<dbReference type="PANTHER" id="PTHR11319:SF35">
    <property type="entry name" value="OUTER MEMBRANE PROTEIN PMPC-RELATED"/>
    <property type="match status" value="1"/>
</dbReference>
<reference evidence="3" key="1">
    <citation type="submission" date="2021-01" db="EMBL/GenBank/DDBJ databases">
        <authorList>
            <consortium name="Genoscope - CEA"/>
            <person name="William W."/>
        </authorList>
    </citation>
    <scope>NUCLEOTIDE SEQUENCE</scope>
</reference>
<protein>
    <recommendedName>
        <fullName evidence="5">Transmembrane protein</fullName>
    </recommendedName>
</protein>
<feature type="transmembrane region" description="Helical" evidence="2">
    <location>
        <begin position="2549"/>
        <end position="2567"/>
    </location>
</feature>
<gene>
    <name evidence="3" type="ORF">PSON_ATCC_30995.1.T0260136</name>
</gene>
<feature type="transmembrane region" description="Helical" evidence="2">
    <location>
        <begin position="2386"/>
        <end position="2408"/>
    </location>
</feature>
<feature type="region of interest" description="Disordered" evidence="1">
    <location>
        <begin position="160"/>
        <end position="180"/>
    </location>
</feature>
<dbReference type="PANTHER" id="PTHR11319">
    <property type="entry name" value="G PROTEIN-COUPLED RECEPTOR-RELATED"/>
    <property type="match status" value="1"/>
</dbReference>
<evidence type="ECO:0000313" key="3">
    <source>
        <dbReference type="EMBL" id="CAD8069965.1"/>
    </source>
</evidence>
<dbReference type="EMBL" id="CAJJDN010000026">
    <property type="protein sequence ID" value="CAD8069965.1"/>
    <property type="molecule type" value="Genomic_DNA"/>
</dbReference>
<keyword evidence="2" id="KW-0812">Transmembrane</keyword>
<keyword evidence="2" id="KW-0472">Membrane</keyword>
<dbReference type="OrthoDB" id="292938at2759"/>
<sequence>MFIILHLTQVALSQKLTTLFGYDASGNICPMGFADCQPTQYIPCEFGYFLYIDPLNQHNCLPCPYFLFQDNLNILCGDCLEDPYNWQKSRTCTYNYRIQTGSADEVYVRENVQKTIFYIQEKATSIVNPTRPVKFKYELLICEGCRQFCILEANTDNNNVGDEQYDENQKDEVDEGDEVDEVDERDEGQSCFDNNQQDNQYNGITCLDHYYYIDFECRECQKNCKSCNSKKCKSCIDGYYLDRQSFCQMCQPSCQKCEYSSFDNILLCLQCSRSDEEYLVESPDFQNCQTCEYQCARCEYISYDYYKDEEDGYLEYGTRDQYFDPNINYILRCRQCVSSSQFISYDGQTCEICSIQNCQLCYYELNKGTTLDYDFIPADTPKNSDVLCHLCKEGYYRKDNKKECLEIPSDPDTTCSSYNEFTQTKCTFCNEYPLDLQSIDNPTCLMIKKCSNFIKNCDKCFFQKQPENQDAIMSICTQCRNGYYPDIFSGKCLNCPINCKTCWQYTPSYNFTSYLQTYQKITQEDISNFILEQLQDAKCTQCQEGYFLYNNQCIGCTSNCKYCYYDDEKAFCYYCGSPDQQSIVSDMSECQECPRFCAACRDREDTDPIVNRYFNPVNQILNKYSRLCYKLDSKAMQTQNYCVFLDNQIGLPVSCQHPDCPQNKQYKCFKTEELNIDFHCDEDLDQKYNSAKSKTSIITFQEHDSFAKYQNYNENTIKQLIIKLNFIGNICQFKKESQFKFSFLQNVYSLQKVKLKINQDLNSLQKWIATGIISFVGVSEVQINNVQIQYHHFDNKNSPKEFGFLIKNQEETQFSLQNVEFIKDKFSNQKLIISVDNPINFTMQNVKIQNIERKDQVVSFNYTLRSLSYQDFKIISVQLVDCDYNYSTILAFSNLAPSLFLKISNLKITGAYFTSSSIIRSIFQTNSLFYQIDKLTLIFNYFSNSTLFQLANLRTSEQFSNIDILHNRFINSKAFLMNSFQFSQFYFDKNILQNNSIIFQTVKELKINVQLQSSLLEYKFDKIKIVNSNCYTINCFMIMSTPINTYSITSNLTISNFQISNIGLFSISQQNTLLTTSALISWNNFQDIKLSNLQFDNIQGLTIFYISILKSLTITTLKYDWSQSNYYQQKINPKNNLIPTSIDCSVRKITRPSFSYILFFIDQFSSAINISDILIQRQLLIDASIFHIQSYDIAYINTTKGNITESIILERFQILNNSLVSTNRGFFSGCINIISNQIQTIIMNNLNFQSNHLQQIISKQTIPIATLFQISSSKSTIRLTQLLSEYNRAIKSDFGLIKINCQKIIISNATFRYTNIVDKLWVKRIEPNQIITDNDLKSFFEIKSYGAIMNLKTIEATISQLFINYTSGIQAGIKLQTIGTSNILIKDSQLFNIFSSLELKHSSIGGSLYIDSTLSNLNCIISNISIINSRVRQTGGCIYILASNLNQNITIVKSNFQECQALETSFMKVDFLADAIFQQVTLQNVNIQDNSIDKLISVVPQIQIFEQLFFLKTSSVYTQNNGRLIIGDTQFNQINYTSALSLSQIKFLYINKLQILKGYLFYNPLISLSFLQSGGQAYIGNLEIIQFNETDSQMNSSNCPSEFPQSFTYIIPEQNCDSILQIQEQLDEIDNQDEIYEYYDEILENQYQGLNSNSKYIPINIQKAKLDNQSQIIDIMITLNQQLVSCLINSILILSQKLNLDKFTSLFYVNEVNDNSLIKIKKMQFVKNQCLQCRGGLLQVRSISHSNLKELIFISEFFCQYSIVGYYGCASLLVDEKINDVTLLSKIIDNDIKGSRLLQSSDIRSLNYTIFISNYQCINNLARAGTCLNLRGVTVIIQDSLFSINNATLVGGSIYFDNLGSNNMYLQNNQFINNYAQIGGAIYLLNYQLSNTENQQINFDKNYADDGGNDIQELTIQQTLQLINIPFETQTYLDFDGDESDDGAIDNSSAIIKDNITLEYHKIGNYPEQTNLLILPSGQKISKYLYFYEVTQEQVPFEWVFRIINLNRFGDVIKNGISNESCTIDGRIQNSSSYDVQKSFSNNFTIPSKVYYNQEKGGFDMDDLILIFDPLSSDSLYLELRFICNSVALPIYNPKPPYQIVGYNRNYELYARVRTFPCQIGEAYDSQQCKACQKSDMAYSVKLGSVMCKQMNRLTMKTVTPTGINLIQGYWRPIYQNDQIEYCVNLPNNCNGGWIPGNPSCYTGHVGALCESCDIYMIQTEERWAPSDPYKCGLCKDSEKFNLIIIIAISILTMISTIMSVKGTFEALQLQIVEKATIMIGVRLQQHSSNLATIVQTLTNYFQIVQIVMTFQLQIPSGVQTATQTAGNPTGSMAYSLDCLLIKITEIELLYFKMIWALIMPLSYLGAIIFGYLIICIIGITKFSQSIIYTALIYMFLYMHPTLVQGFISQASIRTISGLQWVKADVAYRYDSDLHNYWMARFIGPMLILWVILLPGLFMFMVWRKRNKLELMQTKMTLGYFYREYSKDSYLWEFVKIFQKEFFVIILVYYEEYVIIKGLLIVLVLFIYGWYQVSVNPYSSKTLNQTDRYSTMVCAATLCLGVLMYGAQIKDYFYLQVIILIILAFLNLWFIIMCILQIFQGYLIKFQDQLDLIREKLLKSKPELSKKRGFLGKLLIHRGNMQKRVKYLWSLLKSRTLAAVQITKLSEEISFEDALEYVIQNEIDQTHILKTSQKKHFEILNSQENE</sequence>
<evidence type="ECO:0000313" key="4">
    <source>
        <dbReference type="Proteomes" id="UP000692954"/>
    </source>
</evidence>
<keyword evidence="4" id="KW-1185">Reference proteome</keyword>
<evidence type="ECO:0000256" key="1">
    <source>
        <dbReference type="SAM" id="MobiDB-lite"/>
    </source>
</evidence>
<organism evidence="3 4">
    <name type="scientific">Paramecium sonneborni</name>
    <dbReference type="NCBI Taxonomy" id="65129"/>
    <lineage>
        <taxon>Eukaryota</taxon>
        <taxon>Sar</taxon>
        <taxon>Alveolata</taxon>
        <taxon>Ciliophora</taxon>
        <taxon>Intramacronucleata</taxon>
        <taxon>Oligohymenophorea</taxon>
        <taxon>Peniculida</taxon>
        <taxon>Parameciidae</taxon>
        <taxon>Paramecium</taxon>
    </lineage>
</organism>
<feature type="transmembrane region" description="Helical" evidence="2">
    <location>
        <begin position="2502"/>
        <end position="2528"/>
    </location>
</feature>
<comment type="caution">
    <text evidence="3">The sequence shown here is derived from an EMBL/GenBank/DDBJ whole genome shotgun (WGS) entry which is preliminary data.</text>
</comment>
<feature type="transmembrane region" description="Helical" evidence="2">
    <location>
        <begin position="2355"/>
        <end position="2380"/>
    </location>
</feature>
<evidence type="ECO:0008006" key="5">
    <source>
        <dbReference type="Google" id="ProtNLM"/>
    </source>
</evidence>
<feature type="transmembrane region" description="Helical" evidence="2">
    <location>
        <begin position="2573"/>
        <end position="2599"/>
    </location>
</feature>